<dbReference type="OrthoDB" id="9764969at2"/>
<reference evidence="4 5" key="1">
    <citation type="submission" date="2020-08" db="EMBL/GenBank/DDBJ databases">
        <title>Genomic Encyclopedia of Type Strains, Phase IV (KMG-IV): sequencing the most valuable type-strain genomes for metagenomic binning, comparative biology and taxonomic classification.</title>
        <authorList>
            <person name="Goeker M."/>
        </authorList>
    </citation>
    <scope>NUCLEOTIDE SEQUENCE [LARGE SCALE GENOMIC DNA]</scope>
    <source>
        <strain evidence="4 5">DSM 23958</strain>
    </source>
</reference>
<dbReference type="EMBL" id="JACHHO010000002">
    <property type="protein sequence ID" value="MBB5204676.1"/>
    <property type="molecule type" value="Genomic_DNA"/>
</dbReference>
<feature type="region of interest" description="Disordered" evidence="1">
    <location>
        <begin position="24"/>
        <end position="55"/>
    </location>
</feature>
<organism evidence="4 5">
    <name type="scientific">Inhella inkyongensis</name>
    <dbReference type="NCBI Taxonomy" id="392593"/>
    <lineage>
        <taxon>Bacteria</taxon>
        <taxon>Pseudomonadati</taxon>
        <taxon>Pseudomonadota</taxon>
        <taxon>Betaproteobacteria</taxon>
        <taxon>Burkholderiales</taxon>
        <taxon>Sphaerotilaceae</taxon>
        <taxon>Inhella</taxon>
    </lineage>
</organism>
<dbReference type="Proteomes" id="UP000554837">
    <property type="component" value="Unassembled WGS sequence"/>
</dbReference>
<dbReference type="SUPFAM" id="SSF110296">
    <property type="entry name" value="Oligoxyloglucan reducing end-specific cellobiohydrolase"/>
    <property type="match status" value="1"/>
</dbReference>
<accession>A0A840S6Q5</accession>
<dbReference type="SUPFAM" id="SSF50939">
    <property type="entry name" value="Sialidases"/>
    <property type="match status" value="1"/>
</dbReference>
<dbReference type="PROSITE" id="PS51257">
    <property type="entry name" value="PROKAR_LIPOPROTEIN"/>
    <property type="match status" value="1"/>
</dbReference>
<dbReference type="CDD" id="cd15482">
    <property type="entry name" value="Sialidase_non-viral"/>
    <property type="match status" value="1"/>
</dbReference>
<gene>
    <name evidence="4" type="ORF">HNQ51_001990</name>
</gene>
<dbReference type="Gene3D" id="2.130.10.10">
    <property type="entry name" value="YVTN repeat-like/Quinoprotein amine dehydrogenase"/>
    <property type="match status" value="1"/>
</dbReference>
<name>A0A840S6Q5_9BURK</name>
<dbReference type="RefSeq" id="WP_138855666.1">
    <property type="nucleotide sequence ID" value="NZ_CP040709.1"/>
</dbReference>
<proteinExistence type="predicted"/>
<sequence length="535" mass="56042">MKFKNSLLYLLGLLLVACGGGGGGSTAPAPSPAPPPAPAPSFPLPTTGKASADSPIAAACGGGSGTLYANAEVEPWLAIHPSNPDILAGGWQQDRWGGGAARATMSGVSLDGGQSWRRTLHPFSRCGGATTGSAGDYERASDPWVDFGPSGILYAMALAASGATQQPGSVSAMLATRSLDNGQTWEPVQTLVRDTGSLFHDKNALTADPYHPAFVYGVWDRLDSVGNGPTLMARSQDAGASWEPARAIYTPIQPGGVAQTIGNRIVAVAPGVLVNVFVEIDTVGGVSTNWVGVVRSTNNGQSWGTAVRIAEHRAVGTRDPQNASLLVRDGAILPSIAVGSNGRLWVSWHSAEPGGRHDRIVVATSDDGGISWTAPRVVNQRTDVAAFTPTLAAGRNGQVGLLHFDLREDTADPSTLLASAWLLTSSDGITWRETKVWGPVDLSQAPNARGYFLGDYMGLVARGDRYQALLALPQRDANNRTDVFLLNVTPATTSQAVEAPRLRALSANARAGVDALAQQRTQWALAQRRNAPPER</sequence>
<evidence type="ECO:0000256" key="2">
    <source>
        <dbReference type="SAM" id="SignalP"/>
    </source>
</evidence>
<feature type="domain" description="Sialidase" evidence="3">
    <location>
        <begin position="233"/>
        <end position="435"/>
    </location>
</feature>
<evidence type="ECO:0000313" key="5">
    <source>
        <dbReference type="Proteomes" id="UP000554837"/>
    </source>
</evidence>
<dbReference type="InterPro" id="IPR015943">
    <property type="entry name" value="WD40/YVTN_repeat-like_dom_sf"/>
</dbReference>
<dbReference type="Pfam" id="PF13088">
    <property type="entry name" value="BNR_2"/>
    <property type="match status" value="1"/>
</dbReference>
<protein>
    <recommendedName>
        <fullName evidence="3">Sialidase domain-containing protein</fullName>
    </recommendedName>
</protein>
<keyword evidence="2" id="KW-0732">Signal</keyword>
<evidence type="ECO:0000313" key="4">
    <source>
        <dbReference type="EMBL" id="MBB5204676.1"/>
    </source>
</evidence>
<dbReference type="Gene3D" id="2.120.10.10">
    <property type="match status" value="2"/>
</dbReference>
<feature type="signal peptide" evidence="2">
    <location>
        <begin position="1"/>
        <end position="22"/>
    </location>
</feature>
<feature type="compositionally biased region" description="Pro residues" evidence="1">
    <location>
        <begin position="29"/>
        <end position="43"/>
    </location>
</feature>
<comment type="caution">
    <text evidence="4">The sequence shown here is derived from an EMBL/GenBank/DDBJ whole genome shotgun (WGS) entry which is preliminary data.</text>
</comment>
<feature type="chain" id="PRO_5032611982" description="Sialidase domain-containing protein" evidence="2">
    <location>
        <begin position="23"/>
        <end position="535"/>
    </location>
</feature>
<keyword evidence="5" id="KW-1185">Reference proteome</keyword>
<dbReference type="AlphaFoldDB" id="A0A840S6Q5"/>
<evidence type="ECO:0000256" key="1">
    <source>
        <dbReference type="SAM" id="MobiDB-lite"/>
    </source>
</evidence>
<dbReference type="InterPro" id="IPR036278">
    <property type="entry name" value="Sialidase_sf"/>
</dbReference>
<evidence type="ECO:0000259" key="3">
    <source>
        <dbReference type="Pfam" id="PF13088"/>
    </source>
</evidence>
<dbReference type="InterPro" id="IPR011040">
    <property type="entry name" value="Sialidase"/>
</dbReference>